<sequence length="280" mass="30197">MSVDYWSTSDNPFECLIDHRRTEMLRTAIEGAVTPGDIVIDAGAGTGILSLFAAAAGAGQVYAVEIDPLLAHTLDRTVRLNEQTEAITVVSGDIRTADLPRADVVIAELIDTALIDEALVQVANALIGRGVIDTETMLLPSDYRTRVQLVNADNIYYGFRVAAVRHEWPHYTDREHWTSPPVTAATPWFDVWSARLGTGVSEEPIIFEFTAEFARPTTVNGLRIAGDELFGVAGWTGGYPSLNAPKLIPLDPITVCGAVTFRGGYRLGGGLGSVWLEPSG</sequence>
<dbReference type="CDD" id="cd02440">
    <property type="entry name" value="AdoMet_MTases"/>
    <property type="match status" value="1"/>
</dbReference>
<organism evidence="5 6">
    <name type="scientific">Skermania pinensis</name>
    <dbReference type="NCBI Taxonomy" id="39122"/>
    <lineage>
        <taxon>Bacteria</taxon>
        <taxon>Bacillati</taxon>
        <taxon>Actinomycetota</taxon>
        <taxon>Actinomycetes</taxon>
        <taxon>Mycobacteriales</taxon>
        <taxon>Gordoniaceae</taxon>
        <taxon>Skermania</taxon>
    </lineage>
</organism>
<dbReference type="RefSeq" id="WP_066469258.1">
    <property type="nucleotide sequence ID" value="NZ_CBCRUZ010000005.1"/>
</dbReference>
<evidence type="ECO:0000256" key="2">
    <source>
        <dbReference type="ARBA" id="ARBA00022679"/>
    </source>
</evidence>
<gene>
    <name evidence="5" type="ORF">KV203_18565</name>
</gene>
<dbReference type="PROSITE" id="PS01131">
    <property type="entry name" value="RRNA_A_DIMETH"/>
    <property type="match status" value="1"/>
</dbReference>
<dbReference type="InterPro" id="IPR025799">
    <property type="entry name" value="Arg_MeTrfase"/>
</dbReference>
<proteinExistence type="predicted"/>
<dbReference type="Pfam" id="PF06325">
    <property type="entry name" value="PrmA"/>
    <property type="match status" value="1"/>
</dbReference>
<keyword evidence="3" id="KW-0949">S-adenosyl-L-methionine</keyword>
<evidence type="ECO:0000313" key="6">
    <source>
        <dbReference type="Proteomes" id="UP000887023"/>
    </source>
</evidence>
<dbReference type="GO" id="GO:0032259">
    <property type="term" value="P:methylation"/>
    <property type="evidence" value="ECO:0007669"/>
    <property type="project" value="UniProtKB-KW"/>
</dbReference>
<evidence type="ECO:0000313" key="5">
    <source>
        <dbReference type="EMBL" id="QXQ13761.1"/>
    </source>
</evidence>
<feature type="domain" description="Ribosomal RNA adenine methylase transferase N-terminal" evidence="4">
    <location>
        <begin position="28"/>
        <end position="143"/>
    </location>
</feature>
<dbReference type="Proteomes" id="UP000887023">
    <property type="component" value="Chromosome"/>
</dbReference>
<evidence type="ECO:0000256" key="3">
    <source>
        <dbReference type="ARBA" id="ARBA00022691"/>
    </source>
</evidence>
<protein>
    <submittedName>
        <fullName evidence="5">50S ribosomal protein L11 methyltransferase</fullName>
    </submittedName>
</protein>
<dbReference type="PANTHER" id="PTHR11006:SF4">
    <property type="entry name" value="PROTEIN ARGININE N-METHYLTRANSFERASE 7"/>
    <property type="match status" value="1"/>
</dbReference>
<dbReference type="InterPro" id="IPR020598">
    <property type="entry name" value="rRNA_Ade_methylase_Trfase_N"/>
</dbReference>
<dbReference type="InterPro" id="IPR029063">
    <property type="entry name" value="SAM-dependent_MTases_sf"/>
</dbReference>
<dbReference type="InterPro" id="IPR020596">
    <property type="entry name" value="rRNA_Ade_Mease_Trfase_CS"/>
</dbReference>
<keyword evidence="2" id="KW-0808">Transferase</keyword>
<dbReference type="GO" id="GO:0008168">
    <property type="term" value="F:methyltransferase activity"/>
    <property type="evidence" value="ECO:0007669"/>
    <property type="project" value="UniProtKB-KW"/>
</dbReference>
<reference evidence="5" key="1">
    <citation type="submission" date="2021-07" db="EMBL/GenBank/DDBJ databases">
        <title>Candidatus Kaistella beijingensis sp. nov. isolated from a municipal wastewater treatment plant is involved in sludge foaming.</title>
        <authorList>
            <person name="Song Y."/>
            <person name="Liu S.-J."/>
        </authorList>
    </citation>
    <scope>NUCLEOTIDE SEQUENCE</scope>
    <source>
        <strain evidence="5">DSM 43998</strain>
    </source>
</reference>
<dbReference type="GO" id="GO:0005840">
    <property type="term" value="C:ribosome"/>
    <property type="evidence" value="ECO:0007669"/>
    <property type="project" value="UniProtKB-KW"/>
</dbReference>
<name>A0ABX8S902_9ACTN</name>
<evidence type="ECO:0000259" key="4">
    <source>
        <dbReference type="SMART" id="SM00650"/>
    </source>
</evidence>
<dbReference type="SMART" id="SM00650">
    <property type="entry name" value="rADc"/>
    <property type="match status" value="1"/>
</dbReference>
<keyword evidence="1 5" id="KW-0489">Methyltransferase</keyword>
<dbReference type="Gene3D" id="3.40.50.150">
    <property type="entry name" value="Vaccinia Virus protein VP39"/>
    <property type="match status" value="1"/>
</dbReference>
<accession>A0ABX8S902</accession>
<keyword evidence="5" id="KW-0689">Ribosomal protein</keyword>
<keyword evidence="5" id="KW-0687">Ribonucleoprotein</keyword>
<keyword evidence="6" id="KW-1185">Reference proteome</keyword>
<dbReference type="SUPFAM" id="SSF53335">
    <property type="entry name" value="S-adenosyl-L-methionine-dependent methyltransferases"/>
    <property type="match status" value="1"/>
</dbReference>
<evidence type="ECO:0000256" key="1">
    <source>
        <dbReference type="ARBA" id="ARBA00022603"/>
    </source>
</evidence>
<dbReference type="EMBL" id="CP079105">
    <property type="protein sequence ID" value="QXQ13761.1"/>
    <property type="molecule type" value="Genomic_DNA"/>
</dbReference>
<dbReference type="PANTHER" id="PTHR11006">
    <property type="entry name" value="PROTEIN ARGININE N-METHYLTRANSFERASE"/>
    <property type="match status" value="1"/>
</dbReference>